<keyword evidence="3 13" id="KW-0444">Lipid biosynthesis</keyword>
<evidence type="ECO:0000256" key="12">
    <source>
        <dbReference type="ARBA" id="ARBA00023221"/>
    </source>
</evidence>
<evidence type="ECO:0000256" key="5">
    <source>
        <dbReference type="ARBA" id="ARBA00022955"/>
    </source>
</evidence>
<reference evidence="15 16" key="1">
    <citation type="submission" date="2024-09" db="EMBL/GenBank/DDBJ databases">
        <title>Rethinking Asexuality: The Enigmatic Case of Functional Sexual Genes in Lepraria (Stereocaulaceae).</title>
        <authorList>
            <person name="Doellman M."/>
            <person name="Sun Y."/>
            <person name="Barcenas-Pena A."/>
            <person name="Lumbsch H.T."/>
            <person name="Grewe F."/>
        </authorList>
    </citation>
    <scope>NUCLEOTIDE SEQUENCE [LARGE SCALE GENOMIC DNA]</scope>
    <source>
        <strain evidence="15 16">Grewe 0041</strain>
    </source>
</reference>
<protein>
    <recommendedName>
        <fullName evidence="17">Delta(24(24(1)))-sterol reductase</fullName>
    </recommendedName>
</protein>
<keyword evidence="5 13" id="KW-0752">Steroid biosynthesis</keyword>
<keyword evidence="12 13" id="KW-0753">Steroid metabolism</keyword>
<keyword evidence="7 13" id="KW-0560">Oxidoreductase</keyword>
<feature type="transmembrane region" description="Helical" evidence="13">
    <location>
        <begin position="346"/>
        <end position="370"/>
    </location>
</feature>
<feature type="compositionally biased region" description="Basic and acidic residues" evidence="14">
    <location>
        <begin position="7"/>
        <end position="17"/>
    </location>
</feature>
<proteinExistence type="inferred from homology"/>
<keyword evidence="8 13" id="KW-0756">Sterol biosynthesis</keyword>
<feature type="transmembrane region" description="Helical" evidence="13">
    <location>
        <begin position="307"/>
        <end position="325"/>
    </location>
</feature>
<name>A0ABR4B556_9LECA</name>
<evidence type="ECO:0000256" key="2">
    <source>
        <dbReference type="ARBA" id="ARBA00005402"/>
    </source>
</evidence>
<dbReference type="PROSITE" id="PS01017">
    <property type="entry name" value="STEROL_REDUCT_1"/>
    <property type="match status" value="1"/>
</dbReference>
<feature type="transmembrane region" description="Helical" evidence="13">
    <location>
        <begin position="227"/>
        <end position="248"/>
    </location>
</feature>
<keyword evidence="9 13" id="KW-0443">Lipid metabolism</keyword>
<evidence type="ECO:0000256" key="11">
    <source>
        <dbReference type="ARBA" id="ARBA00023166"/>
    </source>
</evidence>
<accession>A0ABR4B556</accession>
<keyword evidence="4 13" id="KW-0812">Transmembrane</keyword>
<keyword evidence="16" id="KW-1185">Reference proteome</keyword>
<comment type="subcellular location">
    <subcellularLocation>
        <location evidence="1">Membrane</location>
        <topology evidence="1">Multi-pass membrane protein</topology>
    </subcellularLocation>
</comment>
<feature type="compositionally biased region" description="Polar residues" evidence="14">
    <location>
        <begin position="47"/>
        <end position="56"/>
    </location>
</feature>
<keyword evidence="10 13" id="KW-0472">Membrane</keyword>
<evidence type="ECO:0000256" key="6">
    <source>
        <dbReference type="ARBA" id="ARBA00022989"/>
    </source>
</evidence>
<gene>
    <name evidence="15" type="ORF">ABVK25_006950</name>
</gene>
<dbReference type="Pfam" id="PF01222">
    <property type="entry name" value="ERG4_ERG24"/>
    <property type="match status" value="1"/>
</dbReference>
<evidence type="ECO:0000256" key="13">
    <source>
        <dbReference type="RuleBase" id="RU369120"/>
    </source>
</evidence>
<feature type="transmembrane region" description="Helical" evidence="13">
    <location>
        <begin position="191"/>
        <end position="215"/>
    </location>
</feature>
<evidence type="ECO:0000256" key="14">
    <source>
        <dbReference type="SAM" id="MobiDB-lite"/>
    </source>
</evidence>
<evidence type="ECO:0000256" key="4">
    <source>
        <dbReference type="ARBA" id="ARBA00022692"/>
    </source>
</evidence>
<feature type="transmembrane region" description="Helical" evidence="13">
    <location>
        <begin position="154"/>
        <end position="171"/>
    </location>
</feature>
<evidence type="ECO:0000256" key="1">
    <source>
        <dbReference type="ARBA" id="ARBA00004141"/>
    </source>
</evidence>
<evidence type="ECO:0000256" key="8">
    <source>
        <dbReference type="ARBA" id="ARBA00023011"/>
    </source>
</evidence>
<evidence type="ECO:0000256" key="9">
    <source>
        <dbReference type="ARBA" id="ARBA00023098"/>
    </source>
</evidence>
<dbReference type="EMBL" id="JBHFEH010000025">
    <property type="protein sequence ID" value="KAL2052710.1"/>
    <property type="molecule type" value="Genomic_DNA"/>
</dbReference>
<keyword evidence="11 13" id="KW-1207">Sterol metabolism</keyword>
<keyword evidence="6 13" id="KW-1133">Transmembrane helix</keyword>
<dbReference type="InterPro" id="IPR018083">
    <property type="entry name" value="Sterol_reductase_CS"/>
</dbReference>
<evidence type="ECO:0008006" key="17">
    <source>
        <dbReference type="Google" id="ProtNLM"/>
    </source>
</evidence>
<dbReference type="InterPro" id="IPR001171">
    <property type="entry name" value="ERG24_DHCR-like"/>
</dbReference>
<evidence type="ECO:0000256" key="7">
    <source>
        <dbReference type="ARBA" id="ARBA00023002"/>
    </source>
</evidence>
<dbReference type="PANTHER" id="PTHR21257">
    <property type="entry name" value="DELTA(14)-STEROL REDUCTASE"/>
    <property type="match status" value="1"/>
</dbReference>
<comment type="caution">
    <text evidence="15">The sequence shown here is derived from an EMBL/GenBank/DDBJ whole genome shotgun (WGS) entry which is preliminary data.</text>
</comment>
<feature type="transmembrane region" description="Helical" evidence="13">
    <location>
        <begin position="376"/>
        <end position="398"/>
    </location>
</feature>
<evidence type="ECO:0000256" key="10">
    <source>
        <dbReference type="ARBA" id="ARBA00023136"/>
    </source>
</evidence>
<feature type="compositionally biased region" description="Basic and acidic residues" evidence="14">
    <location>
        <begin position="75"/>
        <end position="86"/>
    </location>
</feature>
<feature type="region of interest" description="Disordered" evidence="14">
    <location>
        <begin position="1"/>
        <end position="86"/>
    </location>
</feature>
<comment type="similarity">
    <text evidence="2 13">Belongs to the ERG4/ERG24 family.</text>
</comment>
<feature type="transmembrane region" description="Helical" evidence="13">
    <location>
        <begin position="281"/>
        <end position="301"/>
    </location>
</feature>
<dbReference type="Proteomes" id="UP001590951">
    <property type="component" value="Unassembled WGS sequence"/>
</dbReference>
<evidence type="ECO:0000313" key="15">
    <source>
        <dbReference type="EMBL" id="KAL2052710.1"/>
    </source>
</evidence>
<feature type="transmembrane region" description="Helical" evidence="13">
    <location>
        <begin position="98"/>
        <end position="119"/>
    </location>
</feature>
<dbReference type="PANTHER" id="PTHR21257:SF48">
    <property type="entry name" value="STEROL REDUCTASE (EUROFUNG)"/>
    <property type="match status" value="1"/>
</dbReference>
<sequence>MTITRRQAGETPRKTEFPDMVETPTRRSRPRKSTAAASPEDSKTENSDASPNTVAKKSTKENGAATSTRKAVGRPRKESKDPKIDHTGEFEFGGSCGVSAMMLGFPLLMYYMWLGATYFDGKLPSKEKGESNIHFILVLCDLVYGGAFPTPKAWIMYWGFLLFQAACYLYLPGITAYGKPLEHEGGKRLEYYCSGVWSFYATITAAALLHVTGLFKLYTIIDEFGPLMSVAIISGFAVSIVAYVSALYRVAEHRMTGYHVYDFFMGAELNPRMFGLLDFKMFFEVRLPWYMLFLISLGTAVRQYEHFGYVTGEVGFLLMAHFLYANACSKAEESIVTTWDMYYEKWGFMLIFWNLAGVPLSYCHCTIYLANHAPSVYHWNPIALGALYVSYLFVYWVWDTANAQKNRFRQQERGTVFNRKTFPQLPWQDVQNPKTIQTKSGDSLFSRWLVRIRAEDPLHVRSLFCFDVGAHYRLQQPFPLVLRCFLHAHDSASSLEGCATLPSQVW</sequence>
<evidence type="ECO:0000256" key="3">
    <source>
        <dbReference type="ARBA" id="ARBA00022516"/>
    </source>
</evidence>
<evidence type="ECO:0000313" key="16">
    <source>
        <dbReference type="Proteomes" id="UP001590951"/>
    </source>
</evidence>
<organism evidence="15 16">
    <name type="scientific">Lepraria finkii</name>
    <dbReference type="NCBI Taxonomy" id="1340010"/>
    <lineage>
        <taxon>Eukaryota</taxon>
        <taxon>Fungi</taxon>
        <taxon>Dikarya</taxon>
        <taxon>Ascomycota</taxon>
        <taxon>Pezizomycotina</taxon>
        <taxon>Lecanoromycetes</taxon>
        <taxon>OSLEUM clade</taxon>
        <taxon>Lecanoromycetidae</taxon>
        <taxon>Lecanorales</taxon>
        <taxon>Lecanorineae</taxon>
        <taxon>Stereocaulaceae</taxon>
        <taxon>Lepraria</taxon>
    </lineage>
</organism>